<gene>
    <name evidence="1" type="ORF">SAMN06265348_104366</name>
</gene>
<dbReference type="EMBL" id="FXTN01000004">
    <property type="protein sequence ID" value="SMO64938.1"/>
    <property type="molecule type" value="Genomic_DNA"/>
</dbReference>
<evidence type="ECO:0000313" key="1">
    <source>
        <dbReference type="EMBL" id="SMO64938.1"/>
    </source>
</evidence>
<evidence type="ECO:0000313" key="2">
    <source>
        <dbReference type="Proteomes" id="UP000320300"/>
    </source>
</evidence>
<dbReference type="RefSeq" id="WP_185960443.1">
    <property type="nucleotide sequence ID" value="NZ_CBCSJO010000001.1"/>
</dbReference>
<proteinExistence type="predicted"/>
<sequence>MENSKENQFDPKEFLDAKVISPLEQEKLLGGTAEAVEKETVKEHVKET</sequence>
<organism evidence="1 2">
    <name type="scientific">Pedobacter westerhofensis</name>
    <dbReference type="NCBI Taxonomy" id="425512"/>
    <lineage>
        <taxon>Bacteria</taxon>
        <taxon>Pseudomonadati</taxon>
        <taxon>Bacteroidota</taxon>
        <taxon>Sphingobacteriia</taxon>
        <taxon>Sphingobacteriales</taxon>
        <taxon>Sphingobacteriaceae</taxon>
        <taxon>Pedobacter</taxon>
    </lineage>
</organism>
<reference evidence="1 2" key="1">
    <citation type="submission" date="2017-05" db="EMBL/GenBank/DDBJ databases">
        <authorList>
            <person name="Varghese N."/>
            <person name="Submissions S."/>
        </authorList>
    </citation>
    <scope>NUCLEOTIDE SEQUENCE [LARGE SCALE GENOMIC DNA]</scope>
    <source>
        <strain evidence="1 2">DSM 19036</strain>
    </source>
</reference>
<name>A0A521CZV5_9SPHI</name>
<accession>A0A521CZV5</accession>
<keyword evidence="2" id="KW-1185">Reference proteome</keyword>
<protein>
    <submittedName>
        <fullName evidence="1">Uncharacterized protein</fullName>
    </submittedName>
</protein>
<dbReference type="AlphaFoldDB" id="A0A521CZV5"/>
<dbReference type="Proteomes" id="UP000320300">
    <property type="component" value="Unassembled WGS sequence"/>
</dbReference>